<dbReference type="Proteomes" id="UP000646211">
    <property type="component" value="Unassembled WGS sequence"/>
</dbReference>
<proteinExistence type="predicted"/>
<reference evidence="1" key="1">
    <citation type="submission" date="2020-11" db="EMBL/GenBank/DDBJ databases">
        <title>Genome of Flavobacterium soyangense.</title>
        <authorList>
            <person name="Liu Q."/>
            <person name="Xin Y.-H."/>
        </authorList>
    </citation>
    <scope>NUCLEOTIDE SEQUENCE</scope>
    <source>
        <strain evidence="1">CGMCC 1.13493</strain>
    </source>
</reference>
<keyword evidence="2" id="KW-1185">Reference proteome</keyword>
<accession>A0A930UCB0</accession>
<dbReference type="AlphaFoldDB" id="A0A930UCB0"/>
<evidence type="ECO:0000313" key="1">
    <source>
        <dbReference type="EMBL" id="MBF2708774.1"/>
    </source>
</evidence>
<evidence type="ECO:0000313" key="2">
    <source>
        <dbReference type="Proteomes" id="UP000646211"/>
    </source>
</evidence>
<dbReference type="Pfam" id="PF25209">
    <property type="entry name" value="Phage_capsid_4"/>
    <property type="match status" value="1"/>
</dbReference>
<dbReference type="EMBL" id="JADHEC010000018">
    <property type="protein sequence ID" value="MBF2708774.1"/>
    <property type="molecule type" value="Genomic_DNA"/>
</dbReference>
<protein>
    <submittedName>
        <fullName evidence="1">Uncharacterized protein</fullName>
    </submittedName>
</protein>
<organism evidence="1 2">
    <name type="scientific">Flavobacterium soyangense</name>
    <dbReference type="NCBI Taxonomy" id="2023265"/>
    <lineage>
        <taxon>Bacteria</taxon>
        <taxon>Pseudomonadati</taxon>
        <taxon>Bacteroidota</taxon>
        <taxon>Flavobacteriia</taxon>
        <taxon>Flavobacteriales</taxon>
        <taxon>Flavobacteriaceae</taxon>
        <taxon>Flavobacterium</taxon>
    </lineage>
</organism>
<gene>
    <name evidence="1" type="ORF">IR213_09250</name>
</gene>
<sequence length="298" mass="32570">MNFPEIWVKRVIQNITNQAVATWLDGIPELDADFTVLEEGSASELTVINIPRANFNPDVLVNNNVYPIPIQAYSDDGVVLSIDKYQTKATSVSDDQIIGSAYDKIDATTLSHTRAILTKKFKKAIHSIAPTSTTAATPVIAATGTAVGGIATLQYDDLVALKDQFDADEVDPSGRRIVLSTKHWNDLLIDRKNFGDQLVNYRTGMPAPMIAGFELFQYNGNPLYTSAGVKKAFGAVKEAGDREGSVAFWTGGIAKKTGLTKQYFTPASSDTGNQANLLNYRHYFMALPFESRFIGAIY</sequence>
<name>A0A930UCB0_9FLAO</name>
<comment type="caution">
    <text evidence="1">The sequence shown here is derived from an EMBL/GenBank/DDBJ whole genome shotgun (WGS) entry which is preliminary data.</text>
</comment>
<dbReference type="RefSeq" id="WP_194312026.1">
    <property type="nucleotide sequence ID" value="NZ_JADHEC010000018.1"/>
</dbReference>